<evidence type="ECO:0000313" key="1">
    <source>
        <dbReference type="EMBL" id="GHO51409.1"/>
    </source>
</evidence>
<dbReference type="InterPro" id="IPR011101">
    <property type="entry name" value="DUF5131"/>
</dbReference>
<proteinExistence type="predicted"/>
<dbReference type="Pfam" id="PF07505">
    <property type="entry name" value="DUF5131"/>
    <property type="match status" value="1"/>
</dbReference>
<evidence type="ECO:0008006" key="3">
    <source>
        <dbReference type="Google" id="ProtNLM"/>
    </source>
</evidence>
<dbReference type="Proteomes" id="UP000612362">
    <property type="component" value="Unassembled WGS sequence"/>
</dbReference>
<sequence length="268" mass="30910">MSGKSAIEWTDASWNPTTGCTRVTRGCDHCYAFALHDQRHAAYLKYRGVYETTGKPMPKQYAQPFSRIQLLPERLQWPLRQKKPMRVFVNSMSDLFHSQIPDDYIRQVFEAMRAADWHVFQILTKRPGRLRKLAPSLDWPSNVWLGVSVENDQVVRRADALRVVPATVRFLSCEPLLGPLPSLNLEGIHWVITGGESGPGARPCQPDWVRDLRDRCQEREIAFFHKQWGGRTAKSGGRELDGQTWNQFPMAFTHWQQHHGHLATAKRR</sequence>
<organism evidence="1 2">
    <name type="scientific">Ktedonospora formicarum</name>
    <dbReference type="NCBI Taxonomy" id="2778364"/>
    <lineage>
        <taxon>Bacteria</taxon>
        <taxon>Bacillati</taxon>
        <taxon>Chloroflexota</taxon>
        <taxon>Ktedonobacteria</taxon>
        <taxon>Ktedonobacterales</taxon>
        <taxon>Ktedonobacteraceae</taxon>
        <taxon>Ktedonospora</taxon>
    </lineage>
</organism>
<gene>
    <name evidence="1" type="ORF">KSX_95720</name>
</gene>
<accession>A0A8J3IGH5</accession>
<comment type="caution">
    <text evidence="1">The sequence shown here is derived from an EMBL/GenBank/DDBJ whole genome shotgun (WGS) entry which is preliminary data.</text>
</comment>
<protein>
    <recommendedName>
        <fullName evidence="3">Protein gp37</fullName>
    </recommendedName>
</protein>
<keyword evidence="2" id="KW-1185">Reference proteome</keyword>
<evidence type="ECO:0000313" key="2">
    <source>
        <dbReference type="Proteomes" id="UP000612362"/>
    </source>
</evidence>
<dbReference type="EMBL" id="BNJF01000012">
    <property type="protein sequence ID" value="GHO51409.1"/>
    <property type="molecule type" value="Genomic_DNA"/>
</dbReference>
<name>A0A8J3IGH5_9CHLR</name>
<dbReference type="AlphaFoldDB" id="A0A8J3IGH5"/>
<reference evidence="1" key="1">
    <citation type="submission" date="2020-10" db="EMBL/GenBank/DDBJ databases">
        <title>Taxonomic study of unclassified bacteria belonging to the class Ktedonobacteria.</title>
        <authorList>
            <person name="Yabe S."/>
            <person name="Wang C.M."/>
            <person name="Zheng Y."/>
            <person name="Sakai Y."/>
            <person name="Cavaletti L."/>
            <person name="Monciardini P."/>
            <person name="Donadio S."/>
        </authorList>
    </citation>
    <scope>NUCLEOTIDE SEQUENCE</scope>
    <source>
        <strain evidence="1">SOSP1-1</strain>
    </source>
</reference>
<dbReference type="RefSeq" id="WP_220200323.1">
    <property type="nucleotide sequence ID" value="NZ_BNJF01000012.1"/>
</dbReference>